<evidence type="ECO:0000313" key="11">
    <source>
        <dbReference type="Proteomes" id="UP000257017"/>
    </source>
</evidence>
<dbReference type="SUPFAM" id="SSF51735">
    <property type="entry name" value="NAD(P)-binding Rossmann-fold domains"/>
    <property type="match status" value="1"/>
</dbReference>
<feature type="binding site" evidence="6">
    <location>
        <begin position="120"/>
        <end position="122"/>
    </location>
    <ligand>
        <name>NAD(+)</name>
        <dbReference type="ChEBI" id="CHEBI:57540"/>
    </ligand>
</feature>
<dbReference type="Gene3D" id="3.40.50.720">
    <property type="entry name" value="NAD(P)-binding Rossmann-like Domain"/>
    <property type="match status" value="1"/>
</dbReference>
<feature type="active site" description="Proton acceptor" evidence="4">
    <location>
        <position position="177"/>
    </location>
</feature>
<dbReference type="InterPro" id="IPR011275">
    <property type="entry name" value="Malate_DH_type3"/>
</dbReference>
<dbReference type="Pfam" id="PF02866">
    <property type="entry name" value="Ldh_1_C"/>
    <property type="match status" value="1"/>
</dbReference>
<feature type="binding site" evidence="6">
    <location>
        <begin position="8"/>
        <end position="13"/>
    </location>
    <ligand>
        <name>NAD(+)</name>
        <dbReference type="ChEBI" id="CHEBI:57540"/>
    </ligand>
</feature>
<keyword evidence="3 6" id="KW-0520">NAD</keyword>
<dbReference type="InterPro" id="IPR018177">
    <property type="entry name" value="L-lactate_DH_AS"/>
</dbReference>
<sequence length="310" mass="34210">MMKITIVGAGNVGGTCASFIAAKNIVTKILLLDISKEKAMGKALDIWNSSQLLTNNTKVIGLGNKEYIKTKNSKICIITSGFIRNTGMTRDQLITKNAVIIKEVTNKLLKYSKNALFIIVSNPLDIMTYVAFKELNISRFKIFGMSGLLDTARYNSYLATALKCNPKDIQSMLIGEHGDTMIPLLRYTTVSGIPIGELLSKSNINFIIQKTKKTGGEILNMLKTSAWYTPGIAIANMVEAIIKNSKNIITCSCYLTGEYGLNNVFLGVPVILGKNGIEKILELQLNKEERKNLKTSSLKIKKMISQLLEE</sequence>
<accession>A0A346E0U2</accession>
<dbReference type="PRINTS" id="PR00086">
    <property type="entry name" value="LLDHDRGNASE"/>
</dbReference>
<dbReference type="PANTHER" id="PTHR43128">
    <property type="entry name" value="L-2-HYDROXYCARBOXYLATE DEHYDROGENASE (NAD(P)(+))"/>
    <property type="match status" value="1"/>
</dbReference>
<reference evidence="10 11" key="1">
    <citation type="submission" date="2018-03" db="EMBL/GenBank/DDBJ databases">
        <title>A parallel universe: an anciently diverged bacterial symbiosis in a Hawaiian planthopper (Hemiptera: Cixiidae) reveals rearranged nutritional responsibilities.</title>
        <authorList>
            <person name="Bennett G."/>
            <person name="Mao M."/>
        </authorList>
    </citation>
    <scope>NUCLEOTIDE SEQUENCE [LARGE SCALE GENOMIC DNA]</scope>
    <source>
        <strain evidence="10 11">OLIH</strain>
    </source>
</reference>
<dbReference type="GO" id="GO:0004459">
    <property type="term" value="F:L-lactate dehydrogenase (NAD+) activity"/>
    <property type="evidence" value="ECO:0007669"/>
    <property type="project" value="InterPro"/>
</dbReference>
<evidence type="ECO:0000313" key="10">
    <source>
        <dbReference type="EMBL" id="AXN02597.1"/>
    </source>
</evidence>
<feature type="domain" description="Lactate/malate dehydrogenase N-terminal" evidence="8">
    <location>
        <begin position="2"/>
        <end position="144"/>
    </location>
</feature>
<feature type="binding site" evidence="5">
    <location>
        <position position="122"/>
    </location>
    <ligand>
        <name>substrate</name>
    </ligand>
</feature>
<organism evidence="10 11">
    <name type="scientific">Candidatus Karelsulcia muelleri</name>
    <dbReference type="NCBI Taxonomy" id="336810"/>
    <lineage>
        <taxon>Bacteria</taxon>
        <taxon>Pseudomonadati</taxon>
        <taxon>Bacteroidota</taxon>
        <taxon>Flavobacteriia</taxon>
        <taxon>Flavobacteriales</taxon>
        <taxon>Candidatus Karelsulcia</taxon>
    </lineage>
</organism>
<evidence type="ECO:0000256" key="2">
    <source>
        <dbReference type="ARBA" id="ARBA00023002"/>
    </source>
</evidence>
<feature type="binding site" evidence="6">
    <location>
        <position position="97"/>
    </location>
    <ligand>
        <name>NAD(+)</name>
        <dbReference type="ChEBI" id="CHEBI:57540"/>
    </ligand>
</feature>
<dbReference type="SUPFAM" id="SSF56327">
    <property type="entry name" value="LDH C-terminal domain-like"/>
    <property type="match status" value="1"/>
</dbReference>
<feature type="binding site" evidence="5">
    <location>
        <position position="90"/>
    </location>
    <ligand>
        <name>substrate</name>
    </ligand>
</feature>
<name>A0A346E0U2_9FLAO</name>
<feature type="binding site" evidence="5">
    <location>
        <position position="84"/>
    </location>
    <ligand>
        <name>substrate</name>
    </ligand>
</feature>
<dbReference type="GO" id="GO:0006099">
    <property type="term" value="P:tricarboxylic acid cycle"/>
    <property type="evidence" value="ECO:0007669"/>
    <property type="project" value="UniProtKB-KW"/>
</dbReference>
<evidence type="ECO:0000256" key="1">
    <source>
        <dbReference type="ARBA" id="ARBA00022532"/>
    </source>
</evidence>
<dbReference type="EMBL" id="CP028359">
    <property type="protein sequence ID" value="AXN02597.1"/>
    <property type="molecule type" value="Genomic_DNA"/>
</dbReference>
<keyword evidence="1" id="KW-0816">Tricarboxylic acid cycle</keyword>
<dbReference type="CDD" id="cd01339">
    <property type="entry name" value="LDH-like_MDH"/>
    <property type="match status" value="1"/>
</dbReference>
<dbReference type="Pfam" id="PF00056">
    <property type="entry name" value="Ldh_1_N"/>
    <property type="match status" value="1"/>
</dbReference>
<dbReference type="GO" id="GO:0006089">
    <property type="term" value="P:lactate metabolic process"/>
    <property type="evidence" value="ECO:0007669"/>
    <property type="project" value="TreeGrafter"/>
</dbReference>
<evidence type="ECO:0000259" key="8">
    <source>
        <dbReference type="Pfam" id="PF00056"/>
    </source>
</evidence>
<evidence type="ECO:0000256" key="5">
    <source>
        <dbReference type="PIRSR" id="PIRSR000102-2"/>
    </source>
</evidence>
<dbReference type="FunFam" id="3.90.110.10:FF:000004">
    <property type="entry name" value="Malate dehydrogenase"/>
    <property type="match status" value="1"/>
</dbReference>
<comment type="similarity">
    <text evidence="7">Belongs to the LDH/MDH superfamily.</text>
</comment>
<dbReference type="NCBIfam" id="NF004863">
    <property type="entry name" value="PRK06223.1"/>
    <property type="match status" value="1"/>
</dbReference>
<dbReference type="InterPro" id="IPR015955">
    <property type="entry name" value="Lactate_DH/Glyco_Ohase_4_C"/>
</dbReference>
<gene>
    <name evidence="10" type="ORF">C9I73_052</name>
</gene>
<feature type="domain" description="Lactate/malate dehydrogenase C-terminal" evidence="9">
    <location>
        <begin position="149"/>
        <end position="309"/>
    </location>
</feature>
<proteinExistence type="inferred from homology"/>
<evidence type="ECO:0000256" key="3">
    <source>
        <dbReference type="ARBA" id="ARBA00023027"/>
    </source>
</evidence>
<dbReference type="PANTHER" id="PTHR43128:SF16">
    <property type="entry name" value="L-LACTATE DEHYDROGENASE"/>
    <property type="match status" value="1"/>
</dbReference>
<dbReference type="Gene3D" id="3.90.110.10">
    <property type="entry name" value="Lactate dehydrogenase/glycoside hydrolase, family 4, C-terminal"/>
    <property type="match status" value="1"/>
</dbReference>
<keyword evidence="2 7" id="KW-0560">Oxidoreductase</keyword>
<evidence type="ECO:0000256" key="6">
    <source>
        <dbReference type="PIRSR" id="PIRSR000102-3"/>
    </source>
</evidence>
<feature type="binding site" evidence="5">
    <location>
        <position position="153"/>
    </location>
    <ligand>
        <name>substrate</name>
    </ligand>
</feature>
<evidence type="ECO:0000256" key="7">
    <source>
        <dbReference type="RuleBase" id="RU003369"/>
    </source>
</evidence>
<feature type="binding site" evidence="6">
    <location>
        <position position="33"/>
    </location>
    <ligand>
        <name>NAD(+)</name>
        <dbReference type="ChEBI" id="CHEBI:57540"/>
    </ligand>
</feature>
<protein>
    <submittedName>
        <fullName evidence="10">Malate dehydrogenase</fullName>
    </submittedName>
</protein>
<dbReference type="InterPro" id="IPR036291">
    <property type="entry name" value="NAD(P)-bd_dom_sf"/>
</dbReference>
<dbReference type="InterPro" id="IPR001557">
    <property type="entry name" value="L-lactate/malate_DH"/>
</dbReference>
<dbReference type="PROSITE" id="PS00064">
    <property type="entry name" value="L_LDH"/>
    <property type="match status" value="1"/>
</dbReference>
<dbReference type="AlphaFoldDB" id="A0A346E0U2"/>
<dbReference type="InterPro" id="IPR022383">
    <property type="entry name" value="Lactate/malate_DH_C"/>
</dbReference>
<evidence type="ECO:0000256" key="4">
    <source>
        <dbReference type="PIRSR" id="PIRSR000102-1"/>
    </source>
</evidence>
<dbReference type="Proteomes" id="UP000257017">
    <property type="component" value="Chromosome"/>
</dbReference>
<evidence type="ECO:0000259" key="9">
    <source>
        <dbReference type="Pfam" id="PF02866"/>
    </source>
</evidence>
<dbReference type="PIRSF" id="PIRSF000102">
    <property type="entry name" value="Lac_mal_DH"/>
    <property type="match status" value="1"/>
</dbReference>
<dbReference type="InterPro" id="IPR001236">
    <property type="entry name" value="Lactate/malate_DH_N"/>
</dbReference>